<comment type="caution">
    <text evidence="2">The sequence shown here is derived from an EMBL/GenBank/DDBJ whole genome shotgun (WGS) entry which is preliminary data.</text>
</comment>
<accession>A0A2W4TY84</accession>
<protein>
    <recommendedName>
        <fullName evidence="4">ATPase involved in DNA repair</fullName>
    </recommendedName>
</protein>
<evidence type="ECO:0000256" key="1">
    <source>
        <dbReference type="SAM" id="MobiDB-lite"/>
    </source>
</evidence>
<dbReference type="AlphaFoldDB" id="A0A2W4TY84"/>
<evidence type="ECO:0008006" key="4">
    <source>
        <dbReference type="Google" id="ProtNLM"/>
    </source>
</evidence>
<gene>
    <name evidence="2" type="ORF">DCF25_21225</name>
</gene>
<organism evidence="2 3">
    <name type="scientific">Leptolyngbya foveolarum</name>
    <dbReference type="NCBI Taxonomy" id="47253"/>
    <lineage>
        <taxon>Bacteria</taxon>
        <taxon>Bacillati</taxon>
        <taxon>Cyanobacteriota</taxon>
        <taxon>Cyanophyceae</taxon>
        <taxon>Leptolyngbyales</taxon>
        <taxon>Leptolyngbyaceae</taxon>
        <taxon>Leptolyngbya group</taxon>
        <taxon>Leptolyngbya</taxon>
    </lineage>
</organism>
<name>A0A2W4TY84_9CYAN</name>
<dbReference type="Proteomes" id="UP000249354">
    <property type="component" value="Unassembled WGS sequence"/>
</dbReference>
<feature type="region of interest" description="Disordered" evidence="1">
    <location>
        <begin position="98"/>
        <end position="119"/>
    </location>
</feature>
<sequence length="119" mass="13062">MARRKRSSRVLERAQRRLDGVQSIDQKLDAGGGFTALGYQKMIAQLRADISAYNTALSTVDALTNKVAETELQLAEYSERMLLGVAAKYGKDSHEYEMAGGVKKSDRKRPARKVAAAVS</sequence>
<evidence type="ECO:0000313" key="3">
    <source>
        <dbReference type="Proteomes" id="UP000249354"/>
    </source>
</evidence>
<evidence type="ECO:0000313" key="2">
    <source>
        <dbReference type="EMBL" id="PZO09939.1"/>
    </source>
</evidence>
<reference evidence="2 3" key="2">
    <citation type="submission" date="2018-06" db="EMBL/GenBank/DDBJ databases">
        <title>Metagenomic assembly of (sub)arctic Cyanobacteria and their associated microbiome from non-axenic cultures.</title>
        <authorList>
            <person name="Baurain D."/>
        </authorList>
    </citation>
    <scope>NUCLEOTIDE SEQUENCE [LARGE SCALE GENOMIC DNA]</scope>
    <source>
        <strain evidence="2">ULC129bin1</strain>
    </source>
</reference>
<reference evidence="3" key="1">
    <citation type="submission" date="2018-04" db="EMBL/GenBank/DDBJ databases">
        <authorList>
            <person name="Cornet L."/>
        </authorList>
    </citation>
    <scope>NUCLEOTIDE SEQUENCE [LARGE SCALE GENOMIC DNA]</scope>
</reference>
<proteinExistence type="predicted"/>
<dbReference type="EMBL" id="QBMC01000236">
    <property type="protein sequence ID" value="PZO09939.1"/>
    <property type="molecule type" value="Genomic_DNA"/>
</dbReference>